<feature type="transmembrane region" description="Helical" evidence="16">
    <location>
        <begin position="83"/>
        <end position="102"/>
    </location>
</feature>
<evidence type="ECO:0000256" key="2">
    <source>
        <dbReference type="ARBA" id="ARBA00005698"/>
    </source>
</evidence>
<evidence type="ECO:0000313" key="17">
    <source>
        <dbReference type="EMBL" id="QGL07074.2"/>
    </source>
</evidence>
<dbReference type="PANTHER" id="PTHR11435">
    <property type="entry name" value="NADH UBIQUINONE OXIDOREDUCTASE SUBUNIT ND6"/>
    <property type="match status" value="1"/>
</dbReference>
<name>A0A649X0B4_9HYME</name>
<keyword evidence="9" id="KW-0249">Electron transport</keyword>
<evidence type="ECO:0000256" key="7">
    <source>
        <dbReference type="ARBA" id="ARBA00022692"/>
    </source>
</evidence>
<comment type="catalytic activity">
    <reaction evidence="15">
        <text>a ubiquinone + NADH + 5 H(+)(in) = a ubiquinol + NAD(+) + 4 H(+)(out)</text>
        <dbReference type="Rhea" id="RHEA:29091"/>
        <dbReference type="Rhea" id="RHEA-COMP:9565"/>
        <dbReference type="Rhea" id="RHEA-COMP:9566"/>
        <dbReference type="ChEBI" id="CHEBI:15378"/>
        <dbReference type="ChEBI" id="CHEBI:16389"/>
        <dbReference type="ChEBI" id="CHEBI:17976"/>
        <dbReference type="ChEBI" id="CHEBI:57540"/>
        <dbReference type="ChEBI" id="CHEBI:57945"/>
        <dbReference type="EC" id="7.1.1.2"/>
    </reaction>
</comment>
<evidence type="ECO:0000256" key="16">
    <source>
        <dbReference type="SAM" id="Phobius"/>
    </source>
</evidence>
<evidence type="ECO:0000256" key="15">
    <source>
        <dbReference type="ARBA" id="ARBA00049551"/>
    </source>
</evidence>
<keyword evidence="12 17" id="KW-0496">Mitochondrion</keyword>
<keyword evidence="7 16" id="KW-0812">Transmembrane</keyword>
<evidence type="ECO:0000256" key="9">
    <source>
        <dbReference type="ARBA" id="ARBA00022982"/>
    </source>
</evidence>
<dbReference type="PANTHER" id="PTHR11435:SF1">
    <property type="entry name" value="NADH-UBIQUINONE OXIDOREDUCTASE CHAIN 6"/>
    <property type="match status" value="1"/>
</dbReference>
<sequence length="170" mass="19947">MIKLFFILLMLNSIFTFLSKTPFLMIFFLISQTLLITLTITMLNSTSWFSYILFLIFIGGLLILFIYINSLIPNQKISMNLKFNQMSFLIILTIIIILLINYTPEMNNMETTIFLNTELSLNSKIQSMMLKLYNKPTNYMMFLLINYLLLTLMIVVKIININKGPIRKNK</sequence>
<evidence type="ECO:0000256" key="8">
    <source>
        <dbReference type="ARBA" id="ARBA00022967"/>
    </source>
</evidence>
<dbReference type="GO" id="GO:0031966">
    <property type="term" value="C:mitochondrial membrane"/>
    <property type="evidence" value="ECO:0007669"/>
    <property type="project" value="UniProtKB-SubCell"/>
</dbReference>
<accession>A0A649X0B4</accession>
<reference evidence="17" key="1">
    <citation type="journal article" date="2019" name="Mitochondrial DNA Part B Resour">
        <title>The complete mitochondrial genome of Athalia proxima (Hymenoptery: Tenthredinidae) and phylogenetic analysis.</title>
        <authorList>
            <person name="He H."/>
            <person name="Niu G."/>
            <person name="Zhang B."/>
            <person name="Wei M."/>
        </authorList>
    </citation>
    <scope>NUCLEOTIDE SEQUENCE</scope>
</reference>
<proteinExistence type="inferred from homology"/>
<organism evidence="17">
    <name type="scientific">Athalia icar</name>
    <dbReference type="NCBI Taxonomy" id="2982297"/>
    <lineage>
        <taxon>Eukaryota</taxon>
        <taxon>Metazoa</taxon>
        <taxon>Ecdysozoa</taxon>
        <taxon>Arthropoda</taxon>
        <taxon>Hexapoda</taxon>
        <taxon>Insecta</taxon>
        <taxon>Pterygota</taxon>
        <taxon>Neoptera</taxon>
        <taxon>Endopterygota</taxon>
        <taxon>Hymenoptera</taxon>
        <taxon>Tenthredinoidea</taxon>
        <taxon>Athaliidae</taxon>
        <taxon>Athalia</taxon>
    </lineage>
</organism>
<comment type="similarity">
    <text evidence="2">Belongs to the complex I subunit 6 family.</text>
</comment>
<evidence type="ECO:0000256" key="10">
    <source>
        <dbReference type="ARBA" id="ARBA00022989"/>
    </source>
</evidence>
<feature type="transmembrane region" description="Helical" evidence="16">
    <location>
        <begin position="48"/>
        <end position="71"/>
    </location>
</feature>
<keyword evidence="8" id="KW-1278">Translocase</keyword>
<evidence type="ECO:0000256" key="11">
    <source>
        <dbReference type="ARBA" id="ARBA00023027"/>
    </source>
</evidence>
<dbReference type="AlphaFoldDB" id="A0A649X0B4"/>
<dbReference type="EMBL" id="MN527306">
    <property type="protein sequence ID" value="QGL07074.2"/>
    <property type="molecule type" value="Genomic_DNA"/>
</dbReference>
<feature type="transmembrane region" description="Helical" evidence="16">
    <location>
        <begin position="21"/>
        <end position="42"/>
    </location>
</feature>
<evidence type="ECO:0000256" key="14">
    <source>
        <dbReference type="ARBA" id="ARBA00031019"/>
    </source>
</evidence>
<evidence type="ECO:0000256" key="6">
    <source>
        <dbReference type="ARBA" id="ARBA00022660"/>
    </source>
</evidence>
<gene>
    <name evidence="17" type="primary">ND6</name>
</gene>
<dbReference type="EC" id="7.1.1.2" evidence="3"/>
<evidence type="ECO:0000256" key="3">
    <source>
        <dbReference type="ARBA" id="ARBA00012944"/>
    </source>
</evidence>
<evidence type="ECO:0000256" key="5">
    <source>
        <dbReference type="ARBA" id="ARBA00022448"/>
    </source>
</evidence>
<feature type="transmembrane region" description="Helical" evidence="16">
    <location>
        <begin position="139"/>
        <end position="160"/>
    </location>
</feature>
<keyword evidence="5" id="KW-0813">Transport</keyword>
<evidence type="ECO:0000256" key="13">
    <source>
        <dbReference type="ARBA" id="ARBA00023136"/>
    </source>
</evidence>
<reference evidence="17" key="2">
    <citation type="journal article" date="2022" name="Insects">
        <title>Phylogenomic Analyses of the Tenthredinoidea Support the Familial Rank of Athaliidae (Insecta, Tenthredinoidea).</title>
        <authorList>
            <person name="Niu G."/>
            <person name="Budak M."/>
            <person name="Korkmaz E.M."/>
            <person name="Dogan O."/>
            <person name="Nel A."/>
            <person name="Wan S."/>
            <person name="Cai C."/>
            <person name="Jouault C."/>
            <person name="Li M."/>
            <person name="Wei M."/>
        </authorList>
    </citation>
    <scope>NUCLEOTIDE SEQUENCE</scope>
</reference>
<dbReference type="InterPro" id="IPR050269">
    <property type="entry name" value="ComplexI_Subunit6"/>
</dbReference>
<comment type="subcellular location">
    <subcellularLocation>
        <location evidence="1">Mitochondrion membrane</location>
        <topology evidence="1">Multi-pass membrane protein</topology>
    </subcellularLocation>
</comment>
<dbReference type="CTD" id="4541"/>
<evidence type="ECO:0000256" key="4">
    <source>
        <dbReference type="ARBA" id="ARBA00021095"/>
    </source>
</evidence>
<protein>
    <recommendedName>
        <fullName evidence="4">NADH-ubiquinone oxidoreductase chain 6</fullName>
        <ecNumber evidence="3">7.1.1.2</ecNumber>
    </recommendedName>
    <alternativeName>
        <fullName evidence="14">NADH dehydrogenase subunit 6</fullName>
    </alternativeName>
</protein>
<keyword evidence="6" id="KW-0679">Respiratory chain</keyword>
<dbReference type="RefSeq" id="YP_009720756.1">
    <property type="nucleotide sequence ID" value="NC_045360.1"/>
</dbReference>
<keyword evidence="13 16" id="KW-0472">Membrane</keyword>
<evidence type="ECO:0000256" key="12">
    <source>
        <dbReference type="ARBA" id="ARBA00023128"/>
    </source>
</evidence>
<evidence type="ECO:0000256" key="1">
    <source>
        <dbReference type="ARBA" id="ARBA00004225"/>
    </source>
</evidence>
<geneLocation type="mitochondrion" evidence="17"/>
<keyword evidence="11" id="KW-0520">NAD</keyword>
<keyword evidence="10 16" id="KW-1133">Transmembrane helix</keyword>
<dbReference type="GO" id="GO:0008137">
    <property type="term" value="F:NADH dehydrogenase (ubiquinone) activity"/>
    <property type="evidence" value="ECO:0007669"/>
    <property type="project" value="UniProtKB-EC"/>
</dbReference>
<dbReference type="GeneID" id="42903336"/>